<dbReference type="GO" id="GO:0032797">
    <property type="term" value="C:SMN complex"/>
    <property type="evidence" value="ECO:0007669"/>
    <property type="project" value="TreeGrafter"/>
</dbReference>
<evidence type="ECO:0000313" key="8">
    <source>
        <dbReference type="Proteomes" id="UP000315724"/>
    </source>
</evidence>
<evidence type="ECO:0000256" key="5">
    <source>
        <dbReference type="PROSITE-ProRule" id="PRU00221"/>
    </source>
</evidence>
<name>A0A517QIX7_9PLAN</name>
<dbReference type="InterPro" id="IPR001680">
    <property type="entry name" value="WD40_rpt"/>
</dbReference>
<feature type="repeat" description="WD" evidence="5">
    <location>
        <begin position="177"/>
        <end position="211"/>
    </location>
</feature>
<dbReference type="PANTHER" id="PTHR19877">
    <property type="entry name" value="EUKARYOTIC TRANSLATION INITIATION FACTOR 3 SUBUNIT I"/>
    <property type="match status" value="1"/>
</dbReference>
<feature type="signal peptide" evidence="6">
    <location>
        <begin position="1"/>
        <end position="38"/>
    </location>
</feature>
<gene>
    <name evidence="7" type="ORF">Mal48_08480</name>
</gene>
<dbReference type="Proteomes" id="UP000315724">
    <property type="component" value="Chromosome"/>
</dbReference>
<dbReference type="OrthoDB" id="272105at2"/>
<dbReference type="EMBL" id="CP036267">
    <property type="protein sequence ID" value="QDT31613.1"/>
    <property type="molecule type" value="Genomic_DNA"/>
</dbReference>
<dbReference type="InterPro" id="IPR015943">
    <property type="entry name" value="WD40/YVTN_repeat-like_dom_sf"/>
</dbReference>
<dbReference type="GO" id="GO:0003723">
    <property type="term" value="F:RNA binding"/>
    <property type="evidence" value="ECO:0007669"/>
    <property type="project" value="TreeGrafter"/>
</dbReference>
<dbReference type="KEGG" id="tpol:Mal48_08480"/>
<proteinExistence type="inferred from homology"/>
<evidence type="ECO:0000256" key="3">
    <source>
        <dbReference type="ARBA" id="ARBA00038394"/>
    </source>
</evidence>
<organism evidence="7 8">
    <name type="scientific">Thalassoglobus polymorphus</name>
    <dbReference type="NCBI Taxonomy" id="2527994"/>
    <lineage>
        <taxon>Bacteria</taxon>
        <taxon>Pseudomonadati</taxon>
        <taxon>Planctomycetota</taxon>
        <taxon>Planctomycetia</taxon>
        <taxon>Planctomycetales</taxon>
        <taxon>Planctomycetaceae</taxon>
        <taxon>Thalassoglobus</taxon>
    </lineage>
</organism>
<evidence type="ECO:0000313" key="7">
    <source>
        <dbReference type="EMBL" id="QDT31613.1"/>
    </source>
</evidence>
<dbReference type="Pfam" id="PF00400">
    <property type="entry name" value="WD40"/>
    <property type="match status" value="1"/>
</dbReference>
<keyword evidence="2" id="KW-0677">Repeat</keyword>
<accession>A0A517QIX7</accession>
<dbReference type="InterPro" id="IPR011047">
    <property type="entry name" value="Quinoprotein_ADH-like_sf"/>
</dbReference>
<dbReference type="Gene3D" id="3.80.10.10">
    <property type="entry name" value="Ribonuclease Inhibitor"/>
    <property type="match status" value="1"/>
</dbReference>
<dbReference type="PROSITE" id="PS50082">
    <property type="entry name" value="WD_REPEATS_2"/>
    <property type="match status" value="1"/>
</dbReference>
<evidence type="ECO:0000256" key="6">
    <source>
        <dbReference type="SAM" id="SignalP"/>
    </source>
</evidence>
<evidence type="ECO:0000256" key="1">
    <source>
        <dbReference type="ARBA" id="ARBA00022574"/>
    </source>
</evidence>
<evidence type="ECO:0000256" key="4">
    <source>
        <dbReference type="ARBA" id="ARBA00040390"/>
    </source>
</evidence>
<dbReference type="SUPFAM" id="SSF52047">
    <property type="entry name" value="RNI-like"/>
    <property type="match status" value="1"/>
</dbReference>
<comment type="similarity">
    <text evidence="3">Belongs to the WD repeat STRAP family.</text>
</comment>
<sequence precursor="true">MMLAVCSKFCNRFSVRATVLLDALFLLVMQGAFTNVFAGETDEVWVQQWGLNSATQPIDYDAGHSHLLATHHKVVVLWDAKRGLALRRFPSSGTVKTLRFYGDDAVLIQTGKAVSIFDKQSGKLLREIQLGVSRAIPFLMFRDDEPVLVASCGREEIHVWNLESGETLQTFPAEGRVSAATVAPDQQYLLTGSEDGVGILWNLEDGTVHQRFRSPVGISKVVFSPDGRKCLTIGSGEFWYTPRVVVWDVATAVPLLTIPRTVRDADFTEGGVRLIDPNGVEELWAFDRHEQAPAKEEWETFQQSPDDRVLFTPDQWLLRINEEARTVSLIESGSTGQSLEVPTDTAFFDADHHSPIAFSRTGRWLLSGGSTWGRRGNLGALWDLEKGEMKLGFNNIFVGAFDSNEKQVAVSTRRELKLLSLDTGDVLQTFRVQPDQPYSNGEITSAQFTHDGKQLLISLGDWYDGDGGGILLWDCESGEVIRNYSSSSKAVISAGLGVDEKQIIAALSPGNDGSAGVNELRLIDVESGETLKSKTFPDWGIGVGQIDPTGRLIPVITHDSESIYRHRSPLASLLQTGDLEPVHEDFRGQQISWDFTGETLASHVQKGVLEFRAASSGETLLKRPTSLSAYNSTLLQPAGMLIAGSLRDPRRPGKVSSYAVGVEDVLTGEVQAEFYLFPGEDDWLIKTESGVVNGSNAGLGRVTQRTIGTLQVEPDRKWTDKLVDASAVGKVLTKPLPEGATLSEELQKAPKFELPSEELRRKDQEPWYDHSMQRRIEIAKKLEAAGAEVKVDIHKAIHYVHLEKKSVTSELLNELRWAGGIDRLYLAKTGITDGQLDFVGLQNHVKRLSLWGNPITDKGIVELTSMWSLEVLDIHDTKVTANGLMALSELPNLKMLIIPKQVNPDDLSPLRAKHPALEIVPR</sequence>
<reference evidence="7 8" key="1">
    <citation type="submission" date="2019-02" db="EMBL/GenBank/DDBJ databases">
        <title>Deep-cultivation of Planctomycetes and their phenomic and genomic characterization uncovers novel biology.</title>
        <authorList>
            <person name="Wiegand S."/>
            <person name="Jogler M."/>
            <person name="Boedeker C."/>
            <person name="Pinto D."/>
            <person name="Vollmers J."/>
            <person name="Rivas-Marin E."/>
            <person name="Kohn T."/>
            <person name="Peeters S.H."/>
            <person name="Heuer A."/>
            <person name="Rast P."/>
            <person name="Oberbeckmann S."/>
            <person name="Bunk B."/>
            <person name="Jeske O."/>
            <person name="Meyerdierks A."/>
            <person name="Storesund J.E."/>
            <person name="Kallscheuer N."/>
            <person name="Luecker S."/>
            <person name="Lage O.M."/>
            <person name="Pohl T."/>
            <person name="Merkel B.J."/>
            <person name="Hornburger P."/>
            <person name="Mueller R.-W."/>
            <person name="Bruemmer F."/>
            <person name="Labrenz M."/>
            <person name="Spormann A.M."/>
            <person name="Op den Camp H."/>
            <person name="Overmann J."/>
            <person name="Amann R."/>
            <person name="Jetten M.S.M."/>
            <person name="Mascher T."/>
            <person name="Medema M.H."/>
            <person name="Devos D.P."/>
            <person name="Kaster A.-K."/>
            <person name="Ovreas L."/>
            <person name="Rohde M."/>
            <person name="Galperin M.Y."/>
            <person name="Jogler C."/>
        </authorList>
    </citation>
    <scope>NUCLEOTIDE SEQUENCE [LARGE SCALE GENOMIC DNA]</scope>
    <source>
        <strain evidence="7 8">Mal48</strain>
    </source>
</reference>
<dbReference type="AlphaFoldDB" id="A0A517QIX7"/>
<keyword evidence="8" id="KW-1185">Reference proteome</keyword>
<dbReference type="PANTHER" id="PTHR19877:SF13">
    <property type="entry name" value="SERINE-THREONINE KINASE RECEPTOR-ASSOCIATED PROTEIN"/>
    <property type="match status" value="1"/>
</dbReference>
<dbReference type="SUPFAM" id="SSF50998">
    <property type="entry name" value="Quinoprotein alcohol dehydrogenase-like"/>
    <property type="match status" value="2"/>
</dbReference>
<dbReference type="SMART" id="SM00320">
    <property type="entry name" value="WD40"/>
    <property type="match status" value="4"/>
</dbReference>
<keyword evidence="1 5" id="KW-0853">WD repeat</keyword>
<dbReference type="Gene3D" id="2.130.10.10">
    <property type="entry name" value="YVTN repeat-like/Quinoprotein amine dehydrogenase"/>
    <property type="match status" value="2"/>
</dbReference>
<dbReference type="RefSeq" id="WP_145196322.1">
    <property type="nucleotide sequence ID" value="NZ_CP036267.1"/>
</dbReference>
<keyword evidence="6" id="KW-0732">Signal</keyword>
<protein>
    <recommendedName>
        <fullName evidence="4">Serine-threonine kinase receptor-associated protein</fullName>
    </recommendedName>
</protein>
<dbReference type="InterPro" id="IPR032675">
    <property type="entry name" value="LRR_dom_sf"/>
</dbReference>
<feature type="chain" id="PRO_5022239397" description="Serine-threonine kinase receptor-associated protein" evidence="6">
    <location>
        <begin position="39"/>
        <end position="922"/>
    </location>
</feature>
<evidence type="ECO:0000256" key="2">
    <source>
        <dbReference type="ARBA" id="ARBA00022737"/>
    </source>
</evidence>